<evidence type="ECO:0000313" key="11">
    <source>
        <dbReference type="Proteomes" id="UP000254512"/>
    </source>
</evidence>
<comment type="subcellular location">
    <subcellularLocation>
        <location evidence="1">Secreted</location>
    </subcellularLocation>
</comment>
<dbReference type="EMBL" id="UGHD01000002">
    <property type="protein sequence ID" value="STO57806.1"/>
    <property type="molecule type" value="Genomic_DNA"/>
</dbReference>
<evidence type="ECO:0000256" key="4">
    <source>
        <dbReference type="ARBA" id="ARBA00022801"/>
    </source>
</evidence>
<dbReference type="PROSITE" id="PS50056">
    <property type="entry name" value="TYR_PHOSPHATASE_2"/>
    <property type="match status" value="1"/>
</dbReference>
<dbReference type="InterPro" id="IPR000242">
    <property type="entry name" value="PTP_cat"/>
</dbReference>
<proteinExistence type="predicted"/>
<reference evidence="10 11" key="1">
    <citation type="submission" date="2018-06" db="EMBL/GenBank/DDBJ databases">
        <authorList>
            <consortium name="Pathogen Informatics"/>
            <person name="Doyle S."/>
        </authorList>
    </citation>
    <scope>NUCLEOTIDE SEQUENCE [LARGE SCALE GENOMIC DNA]</scope>
    <source>
        <strain evidence="10 11">NCTC11645</strain>
    </source>
</reference>
<keyword evidence="4 10" id="KW-0378">Hydrolase</keyword>
<dbReference type="STRING" id="673.AL542_15520"/>
<dbReference type="InterPro" id="IPR003546">
    <property type="entry name" value="Tyr_Pase_SptP/YopH"/>
</dbReference>
<dbReference type="SMART" id="SM00194">
    <property type="entry name" value="PTPc"/>
    <property type="match status" value="1"/>
</dbReference>
<keyword evidence="6" id="KW-0843">Virulence</keyword>
<evidence type="ECO:0000313" key="10">
    <source>
        <dbReference type="EMBL" id="STO57806.1"/>
    </source>
</evidence>
<dbReference type="Pfam" id="PF00102">
    <property type="entry name" value="Y_phosphatase"/>
    <property type="match status" value="1"/>
</dbReference>
<dbReference type="PANTHER" id="PTHR19134:SF449">
    <property type="entry name" value="TYROSINE-PROTEIN PHOSPHATASE 1"/>
    <property type="match status" value="1"/>
</dbReference>
<dbReference type="Gene3D" id="3.90.190.10">
    <property type="entry name" value="Protein tyrosine phosphatase superfamily"/>
    <property type="match status" value="1"/>
</dbReference>
<dbReference type="GO" id="GO:0005576">
    <property type="term" value="C:extracellular region"/>
    <property type="evidence" value="ECO:0007669"/>
    <property type="project" value="UniProtKB-SubCell"/>
</dbReference>
<organism evidence="10 11">
    <name type="scientific">Grimontia hollisae</name>
    <name type="common">Vibrio hollisae</name>
    <dbReference type="NCBI Taxonomy" id="673"/>
    <lineage>
        <taxon>Bacteria</taxon>
        <taxon>Pseudomonadati</taxon>
        <taxon>Pseudomonadota</taxon>
        <taxon>Gammaproteobacteria</taxon>
        <taxon>Vibrionales</taxon>
        <taxon>Vibrionaceae</taxon>
        <taxon>Grimontia</taxon>
    </lineage>
</organism>
<dbReference type="InterPro" id="IPR003595">
    <property type="entry name" value="Tyr_Pase_cat"/>
</dbReference>
<dbReference type="SUPFAM" id="SSF52799">
    <property type="entry name" value="(Phosphotyrosine protein) phosphatases II"/>
    <property type="match status" value="1"/>
</dbReference>
<accession>A0A377HNV0</accession>
<keyword evidence="5" id="KW-0904">Protein phosphatase</keyword>
<feature type="domain" description="Tyrosine-protein phosphatase" evidence="8">
    <location>
        <begin position="153"/>
        <end position="389"/>
    </location>
</feature>
<evidence type="ECO:0000259" key="9">
    <source>
        <dbReference type="PROSITE" id="PS50056"/>
    </source>
</evidence>
<dbReference type="InterPro" id="IPR016130">
    <property type="entry name" value="Tyr_Pase_AS"/>
</dbReference>
<evidence type="ECO:0000256" key="5">
    <source>
        <dbReference type="ARBA" id="ARBA00022912"/>
    </source>
</evidence>
<protein>
    <recommendedName>
        <fullName evidence="2">protein-tyrosine-phosphatase</fullName>
        <ecNumber evidence="2">3.1.3.48</ecNumber>
    </recommendedName>
</protein>
<evidence type="ECO:0000256" key="2">
    <source>
        <dbReference type="ARBA" id="ARBA00013064"/>
    </source>
</evidence>
<evidence type="ECO:0000256" key="7">
    <source>
        <dbReference type="SAM" id="MobiDB-lite"/>
    </source>
</evidence>
<feature type="domain" description="Tyrosine specific protein phosphatases" evidence="9">
    <location>
        <begin position="290"/>
        <end position="379"/>
    </location>
</feature>
<sequence>MKAIELFRVHVLGHSSSAEKLGNLDLASKIICIKREKNEVKILSLLGKKTISTRQMNELKKLMDKRDKYTESEARIHNTKRKSIVPLTPSSNNTEEVAPPLPPRAYKNKVHVESIGSDAIGEKQKFFNRLNHLQAQLKPCFCPERYQQGDGINRFRDIQANKSTAVRSDLNANYVQVGTHRSIACQYPLESQLEKHLQMLFNNRTPVLAVLASDEEISVPKNKMPDYFRQDGSYGAMNVRSKLSESIEIANGIHVDVYRMTLTQQDSGRKGIVIPVVHVRNWPDKQALNSDIVSNISSLIDKNMRDKVAMYVKAGSSAVGDVNKLLPVIHCRAGVGRTGLVIGCLAMNEQTNAHLSLEDVVAEMRLSRNGVMVQTSDQLDELVKIAQQQGRSLLSNIDYSA</sequence>
<dbReference type="PRINTS" id="PR01371">
    <property type="entry name" value="BACYPHPHTASE"/>
</dbReference>
<dbReference type="PANTHER" id="PTHR19134">
    <property type="entry name" value="RECEPTOR-TYPE TYROSINE-PROTEIN PHOSPHATASE"/>
    <property type="match status" value="1"/>
</dbReference>
<feature type="region of interest" description="Disordered" evidence="7">
    <location>
        <begin position="84"/>
        <end position="104"/>
    </location>
</feature>
<evidence type="ECO:0000256" key="3">
    <source>
        <dbReference type="ARBA" id="ARBA00022525"/>
    </source>
</evidence>
<dbReference type="Proteomes" id="UP000254512">
    <property type="component" value="Unassembled WGS sequence"/>
</dbReference>
<dbReference type="SMART" id="SM00404">
    <property type="entry name" value="PTPc_motif"/>
    <property type="match status" value="1"/>
</dbReference>
<evidence type="ECO:0000256" key="1">
    <source>
        <dbReference type="ARBA" id="ARBA00004613"/>
    </source>
</evidence>
<dbReference type="PROSITE" id="PS50055">
    <property type="entry name" value="TYR_PHOSPHATASE_PTP"/>
    <property type="match status" value="1"/>
</dbReference>
<dbReference type="PROSITE" id="PS00383">
    <property type="entry name" value="TYR_PHOSPHATASE_1"/>
    <property type="match status" value="1"/>
</dbReference>
<evidence type="ECO:0000259" key="8">
    <source>
        <dbReference type="PROSITE" id="PS50055"/>
    </source>
</evidence>
<dbReference type="PRINTS" id="PR00700">
    <property type="entry name" value="PRTYPHPHTASE"/>
</dbReference>
<dbReference type="EC" id="3.1.3.48" evidence="2"/>
<dbReference type="RefSeq" id="WP_115659902.1">
    <property type="nucleotide sequence ID" value="NZ_UGHD01000002.1"/>
</dbReference>
<dbReference type="InterPro" id="IPR050348">
    <property type="entry name" value="Protein-Tyr_Phosphatase"/>
</dbReference>
<dbReference type="InterPro" id="IPR000387">
    <property type="entry name" value="Tyr_Pase_dom"/>
</dbReference>
<dbReference type="GO" id="GO:0004725">
    <property type="term" value="F:protein tyrosine phosphatase activity"/>
    <property type="evidence" value="ECO:0007669"/>
    <property type="project" value="UniProtKB-EC"/>
</dbReference>
<name>A0A377HNV0_GRIHO</name>
<keyword evidence="3" id="KW-0964">Secreted</keyword>
<dbReference type="AlphaFoldDB" id="A0A377HNV0"/>
<evidence type="ECO:0000256" key="6">
    <source>
        <dbReference type="ARBA" id="ARBA00023026"/>
    </source>
</evidence>
<dbReference type="InterPro" id="IPR029021">
    <property type="entry name" value="Prot-tyrosine_phosphatase-like"/>
</dbReference>
<gene>
    <name evidence="10" type="primary">yopH</name>
    <name evidence="10" type="ORF">NCTC11645_02199</name>
</gene>